<organism evidence="1 2">
    <name type="scientific">Eumeta variegata</name>
    <name type="common">Bagworm moth</name>
    <name type="synonym">Eumeta japonica</name>
    <dbReference type="NCBI Taxonomy" id="151549"/>
    <lineage>
        <taxon>Eukaryota</taxon>
        <taxon>Metazoa</taxon>
        <taxon>Ecdysozoa</taxon>
        <taxon>Arthropoda</taxon>
        <taxon>Hexapoda</taxon>
        <taxon>Insecta</taxon>
        <taxon>Pterygota</taxon>
        <taxon>Neoptera</taxon>
        <taxon>Endopterygota</taxon>
        <taxon>Lepidoptera</taxon>
        <taxon>Glossata</taxon>
        <taxon>Ditrysia</taxon>
        <taxon>Tineoidea</taxon>
        <taxon>Psychidae</taxon>
        <taxon>Oiketicinae</taxon>
        <taxon>Eumeta</taxon>
    </lineage>
</organism>
<keyword evidence="2" id="KW-1185">Reference proteome</keyword>
<dbReference type="EMBL" id="BGZK01001048">
    <property type="protein sequence ID" value="GBP69659.1"/>
    <property type="molecule type" value="Genomic_DNA"/>
</dbReference>
<protein>
    <submittedName>
        <fullName evidence="1">Uncharacterized protein</fullName>
    </submittedName>
</protein>
<gene>
    <name evidence="1" type="ORF">EVAR_49911_1</name>
</gene>
<comment type="caution">
    <text evidence="1">The sequence shown here is derived from an EMBL/GenBank/DDBJ whole genome shotgun (WGS) entry which is preliminary data.</text>
</comment>
<name>A0A4C1Y544_EUMVA</name>
<evidence type="ECO:0000313" key="1">
    <source>
        <dbReference type="EMBL" id="GBP69659.1"/>
    </source>
</evidence>
<dbReference type="Proteomes" id="UP000299102">
    <property type="component" value="Unassembled WGS sequence"/>
</dbReference>
<evidence type="ECO:0000313" key="2">
    <source>
        <dbReference type="Proteomes" id="UP000299102"/>
    </source>
</evidence>
<accession>A0A4C1Y544</accession>
<reference evidence="1 2" key="1">
    <citation type="journal article" date="2019" name="Commun. Biol.">
        <title>The bagworm genome reveals a unique fibroin gene that provides high tensile strength.</title>
        <authorList>
            <person name="Kono N."/>
            <person name="Nakamura H."/>
            <person name="Ohtoshi R."/>
            <person name="Tomita M."/>
            <person name="Numata K."/>
            <person name="Arakawa K."/>
        </authorList>
    </citation>
    <scope>NUCLEOTIDE SEQUENCE [LARGE SCALE GENOMIC DNA]</scope>
</reference>
<proteinExistence type="predicted"/>
<dbReference type="AlphaFoldDB" id="A0A4C1Y544"/>
<sequence length="120" mass="13408">MGSRSLPERADLLTAIAIRRRSSRLVARLNQSPAKYNYDMAERRMLLMMLCWATTVLLMHKRLAGLAPFHPTKRSLTHAAVTYTGTNYTTDINPPIVSAIIGALCLARTCARVTSAYNER</sequence>